<feature type="transmembrane region" description="Helical" evidence="1">
    <location>
        <begin position="288"/>
        <end position="307"/>
    </location>
</feature>
<name>A0ABQ7N9H2_BRACM</name>
<dbReference type="Proteomes" id="UP000823674">
    <property type="component" value="Chromosome A03"/>
</dbReference>
<comment type="caution">
    <text evidence="2">The sequence shown here is derived from an EMBL/GenBank/DDBJ whole genome shotgun (WGS) entry which is preliminary data.</text>
</comment>
<accession>A0ABQ7N9H2</accession>
<keyword evidence="1" id="KW-0812">Transmembrane</keyword>
<evidence type="ECO:0000256" key="1">
    <source>
        <dbReference type="SAM" id="Phobius"/>
    </source>
</evidence>
<keyword evidence="1" id="KW-0472">Membrane</keyword>
<organism evidence="2 3">
    <name type="scientific">Brassica rapa subsp. trilocularis</name>
    <dbReference type="NCBI Taxonomy" id="1813537"/>
    <lineage>
        <taxon>Eukaryota</taxon>
        <taxon>Viridiplantae</taxon>
        <taxon>Streptophyta</taxon>
        <taxon>Embryophyta</taxon>
        <taxon>Tracheophyta</taxon>
        <taxon>Spermatophyta</taxon>
        <taxon>Magnoliopsida</taxon>
        <taxon>eudicotyledons</taxon>
        <taxon>Gunneridae</taxon>
        <taxon>Pentapetalae</taxon>
        <taxon>rosids</taxon>
        <taxon>malvids</taxon>
        <taxon>Brassicales</taxon>
        <taxon>Brassicaceae</taxon>
        <taxon>Brassiceae</taxon>
        <taxon>Brassica</taxon>
    </lineage>
</organism>
<evidence type="ECO:0000313" key="3">
    <source>
        <dbReference type="Proteomes" id="UP000823674"/>
    </source>
</evidence>
<sequence>MAATKMFLIKWYSSSTNLKSFERFWICRFFRSGFDMQSSRSRLKVVWTSWKSSDKVVWTFRKSSGLPGSRLDFSERFGFLIRWYSSSTNLKIWKTSGTTYLLVVWKSSGSHLDFLKVVWTSCKVVWKSSELPKSLLTKSSEFPGSRLDFLEVSSGLVYSSGIQACLCRGMIYNSFTTYNSVVHETTEIRRLNFQSSHVTDFKVNCKNNLCVDQTTYSSLAYIRLLQAHKITNKSHPPRIVSFYDSMNHKNFRIKILGVFSSLWRESERYVVFSSQEWKKKKGKSILGALRASNWLFMVVVVLMTMAIL</sequence>
<protein>
    <submittedName>
        <fullName evidence="2">Uncharacterized protein</fullName>
    </submittedName>
</protein>
<keyword evidence="3" id="KW-1185">Reference proteome</keyword>
<gene>
    <name evidence="2" type="primary">A03g506940.1_BraROA</name>
    <name evidence="2" type="ORF">IGI04_012975</name>
</gene>
<evidence type="ECO:0000313" key="2">
    <source>
        <dbReference type="EMBL" id="KAG5406856.1"/>
    </source>
</evidence>
<proteinExistence type="predicted"/>
<dbReference type="EMBL" id="JADBGQ010000003">
    <property type="protein sequence ID" value="KAG5406856.1"/>
    <property type="molecule type" value="Genomic_DNA"/>
</dbReference>
<keyword evidence="1" id="KW-1133">Transmembrane helix</keyword>
<reference evidence="2 3" key="1">
    <citation type="submission" date="2021-03" db="EMBL/GenBank/DDBJ databases">
        <authorList>
            <person name="King G.J."/>
            <person name="Bancroft I."/>
            <person name="Baten A."/>
            <person name="Bloomfield J."/>
            <person name="Borpatragohain P."/>
            <person name="He Z."/>
            <person name="Irish N."/>
            <person name="Irwin J."/>
            <person name="Liu K."/>
            <person name="Mauleon R.P."/>
            <person name="Moore J."/>
            <person name="Morris R."/>
            <person name="Ostergaard L."/>
            <person name="Wang B."/>
            <person name="Wells R."/>
        </authorList>
    </citation>
    <scope>NUCLEOTIDE SEQUENCE [LARGE SCALE GENOMIC DNA]</scope>
    <source>
        <strain evidence="2">R-o-18</strain>
        <tissue evidence="2">Leaf</tissue>
    </source>
</reference>